<name>A0A1V6MZQ5_9ACTN</name>
<reference evidence="1 2" key="2">
    <citation type="submission" date="2017-02" db="EMBL/GenBank/DDBJ databases">
        <title>Draft genome sequence of Streptomyces phaeoluteigriseus type strain DSM41896.</title>
        <authorList>
            <person name="Salih T.S."/>
            <person name="Algora Gallardo L."/>
            <person name="Melo Santos T."/>
            <person name="Filgueira Martinez S."/>
            <person name="Herron P.R."/>
        </authorList>
    </citation>
    <scope>NUCLEOTIDE SEQUENCE [LARGE SCALE GENOMIC DNA]</scope>
    <source>
        <strain evidence="1 2">DSM 41896</strain>
    </source>
</reference>
<dbReference type="OrthoDB" id="4566307at2"/>
<proteinExistence type="predicted"/>
<sequence length="71" mass="8167">MSDKSLPLIAVADDDILARRILPGTRALKEHLGCSLQDALIAFTDRYEVLRLERPNEFSEVPDEYWDDFES</sequence>
<dbReference type="EMBL" id="MPOH02000001">
    <property type="protein sequence ID" value="OQD57855.1"/>
    <property type="molecule type" value="Genomic_DNA"/>
</dbReference>
<comment type="caution">
    <text evidence="1">The sequence shown here is derived from an EMBL/GenBank/DDBJ whole genome shotgun (WGS) entry which is preliminary data.</text>
</comment>
<dbReference type="AlphaFoldDB" id="A0A1V6MZQ5"/>
<reference evidence="2" key="1">
    <citation type="submission" date="2016-11" db="EMBL/GenBank/DDBJ databases">
        <authorList>
            <person name="Schniete J.K."/>
            <person name="Salih T."/>
            <person name="Algora Gallardo L."/>
            <person name="Martinez Fernandez S."/>
            <person name="Herron P.R."/>
        </authorList>
    </citation>
    <scope>NUCLEOTIDE SEQUENCE [LARGE SCALE GENOMIC DNA]</scope>
    <source>
        <strain evidence="2">DSM 41896</strain>
    </source>
</reference>
<accession>A0A1V6MZQ5</accession>
<evidence type="ECO:0000313" key="2">
    <source>
        <dbReference type="Proteomes" id="UP000184286"/>
    </source>
</evidence>
<protein>
    <submittedName>
        <fullName evidence="1">Uncharacterized protein</fullName>
    </submittedName>
</protein>
<dbReference type="Proteomes" id="UP000184286">
    <property type="component" value="Unassembled WGS sequence"/>
</dbReference>
<organism evidence="1 2">
    <name type="scientific">Streptomyces phaeoluteigriseus</name>
    <dbReference type="NCBI Taxonomy" id="114686"/>
    <lineage>
        <taxon>Bacteria</taxon>
        <taxon>Bacillati</taxon>
        <taxon>Actinomycetota</taxon>
        <taxon>Actinomycetes</taxon>
        <taxon>Kitasatosporales</taxon>
        <taxon>Streptomycetaceae</taxon>
        <taxon>Streptomyces</taxon>
        <taxon>Streptomyces aurantiacus group</taxon>
    </lineage>
</organism>
<dbReference type="RefSeq" id="WP_073497911.1">
    <property type="nucleotide sequence ID" value="NZ_MPOH02000001.1"/>
</dbReference>
<gene>
    <name evidence="1" type="ORF">BM536_000090</name>
</gene>
<evidence type="ECO:0000313" key="1">
    <source>
        <dbReference type="EMBL" id="OQD57855.1"/>
    </source>
</evidence>